<dbReference type="Pfam" id="PF01764">
    <property type="entry name" value="Lipase_3"/>
    <property type="match status" value="1"/>
</dbReference>
<keyword evidence="9" id="KW-1185">Reference proteome</keyword>
<protein>
    <submittedName>
        <fullName evidence="10">Senescence-associated carboxylesterase 101 isoform X2</fullName>
    </submittedName>
</protein>
<dbReference type="GO" id="GO:0005634">
    <property type="term" value="C:nucleus"/>
    <property type="evidence" value="ECO:0007669"/>
    <property type="project" value="UniProtKB-SubCell"/>
</dbReference>
<dbReference type="GO" id="GO:0005737">
    <property type="term" value="C:cytoplasm"/>
    <property type="evidence" value="ECO:0007669"/>
    <property type="project" value="UniProtKB-SubCell"/>
</dbReference>
<dbReference type="InterPro" id="IPR002921">
    <property type="entry name" value="Fungal_lipase-type"/>
</dbReference>
<feature type="domain" description="Fungal lipase-type" evidence="7">
    <location>
        <begin position="98"/>
        <end position="186"/>
    </location>
</feature>
<evidence type="ECO:0000256" key="2">
    <source>
        <dbReference type="ARBA" id="ARBA00004496"/>
    </source>
</evidence>
<proteinExistence type="predicted"/>
<evidence type="ECO:0000313" key="9">
    <source>
        <dbReference type="Proteomes" id="UP000504610"/>
    </source>
</evidence>
<gene>
    <name evidence="10" type="primary">LOC108844901</name>
</gene>
<evidence type="ECO:0000256" key="5">
    <source>
        <dbReference type="ARBA" id="ARBA00022821"/>
    </source>
</evidence>
<keyword evidence="6" id="KW-0539">Nucleus</keyword>
<dbReference type="AlphaFoldDB" id="A0A6J0MNI0"/>
<evidence type="ECO:0000259" key="8">
    <source>
        <dbReference type="Pfam" id="PF18117"/>
    </source>
</evidence>
<accession>A0A6J0MNI0</accession>
<keyword evidence="5" id="KW-0611">Plant defense</keyword>
<reference evidence="10" key="2">
    <citation type="submission" date="2025-08" db="UniProtKB">
        <authorList>
            <consortium name="RefSeq"/>
        </authorList>
    </citation>
    <scope>IDENTIFICATION</scope>
    <source>
        <tissue evidence="10">Leaf</tissue>
    </source>
</reference>
<comment type="subcellular location">
    <subcellularLocation>
        <location evidence="2">Cytoplasm</location>
    </subcellularLocation>
    <subcellularLocation>
        <location evidence="1">Nucleus</location>
    </subcellularLocation>
</comment>
<dbReference type="RefSeq" id="XP_018473689.2">
    <property type="nucleotide sequence ID" value="XM_018618187.2"/>
</dbReference>
<dbReference type="GO" id="GO:0006952">
    <property type="term" value="P:defense response"/>
    <property type="evidence" value="ECO:0007669"/>
    <property type="project" value="UniProtKB-KW"/>
</dbReference>
<dbReference type="InterPro" id="IPR041266">
    <property type="entry name" value="EDS1_EP"/>
</dbReference>
<dbReference type="Proteomes" id="UP000504610">
    <property type="component" value="Chromosome 3"/>
</dbReference>
<keyword evidence="4" id="KW-0378">Hydrolase</keyword>
<feature type="domain" description="EDS1 EP" evidence="8">
    <location>
        <begin position="298"/>
        <end position="500"/>
    </location>
</feature>
<dbReference type="GO" id="GO:0006629">
    <property type="term" value="P:lipid metabolic process"/>
    <property type="evidence" value="ECO:0007669"/>
    <property type="project" value="InterPro"/>
</dbReference>
<dbReference type="Pfam" id="PF18117">
    <property type="entry name" value="EDS1_EP"/>
    <property type="match status" value="1"/>
</dbReference>
<keyword evidence="3" id="KW-0963">Cytoplasm</keyword>
<dbReference type="PANTHER" id="PTHR46898">
    <property type="entry name" value="SENESCENCE-ASSOCIATED CARBOXYLESTERASE 101"/>
    <property type="match status" value="1"/>
</dbReference>
<dbReference type="GeneID" id="108844901"/>
<evidence type="ECO:0000256" key="6">
    <source>
        <dbReference type="ARBA" id="ARBA00023242"/>
    </source>
</evidence>
<dbReference type="SUPFAM" id="SSF53474">
    <property type="entry name" value="alpha/beta-Hydrolases"/>
    <property type="match status" value="1"/>
</dbReference>
<dbReference type="GO" id="GO:0052689">
    <property type="term" value="F:carboxylic ester hydrolase activity"/>
    <property type="evidence" value="ECO:0007669"/>
    <property type="project" value="InterPro"/>
</dbReference>
<evidence type="ECO:0000313" key="10">
    <source>
        <dbReference type="RefSeq" id="XP_018473689.2"/>
    </source>
</evidence>
<dbReference type="PANTHER" id="PTHR46898:SF3">
    <property type="entry name" value="FUNGAL LIPASE-LIKE DOMAIN-CONTAINING PROTEIN"/>
    <property type="match status" value="1"/>
</dbReference>
<organism evidence="9 10">
    <name type="scientific">Raphanus sativus</name>
    <name type="common">Radish</name>
    <name type="synonym">Raphanus raphanistrum var. sativus</name>
    <dbReference type="NCBI Taxonomy" id="3726"/>
    <lineage>
        <taxon>Eukaryota</taxon>
        <taxon>Viridiplantae</taxon>
        <taxon>Streptophyta</taxon>
        <taxon>Embryophyta</taxon>
        <taxon>Tracheophyta</taxon>
        <taxon>Spermatophyta</taxon>
        <taxon>Magnoliopsida</taxon>
        <taxon>eudicotyledons</taxon>
        <taxon>Gunneridae</taxon>
        <taxon>Pentapetalae</taxon>
        <taxon>rosids</taxon>
        <taxon>malvids</taxon>
        <taxon>Brassicales</taxon>
        <taxon>Brassicaceae</taxon>
        <taxon>Brassiceae</taxon>
        <taxon>Raphanus</taxon>
    </lineage>
</organism>
<sequence length="524" mass="61195">MIRKYLEPGKLMLNSGLLQKSWRRISEAYESTNRNQAPGLVFKTYQEARYTIVVFVAQPIHTNYPLDSVLTPLSGTPDQNPFHFLCLEKIPLENIPSFSLHTPAYQLFDSAKNDLIHLKSELLKSEKHVIITGAVLGGSVASLFTLWLLETIDPKLRRPLCITFGSPLIGDAKLQQILENSLRNSCFLHVADAAQPLITQGFKPFGTFLICLGSQYICIDDPETVTELLSGVNNGDVLLGWRDYGQVLGRLAQPSAVDPRLMIDDGVINRMAERAEKKKLRYDPLTKLNHMKIEMMYLEWYKKKSEMGYYDRFKTMMKSPNSTVDMVFQRRKKELNEYWRSLVAEVEKMPQSEKSLLKTRSLFAGNNYRRIVEPLDIAEYYLSGKREYRTTGRSRHYEMLEKWFEAEKIKQKIKPVRWEGRDLSDLLMFDSCFWAEVEEAILLNNDLSTQLVGREVLFEKLMRFEEYVWKMIEKREVSPEIFLEESSFMKWWREYKEIKGLHAPPTYFTEFMNSRRYQSYGKAC</sequence>
<evidence type="ECO:0000259" key="7">
    <source>
        <dbReference type="Pfam" id="PF01764"/>
    </source>
</evidence>
<dbReference type="InterPro" id="IPR029058">
    <property type="entry name" value="AB_hydrolase_fold"/>
</dbReference>
<name>A0A6J0MNI0_RAPSA</name>
<reference evidence="9" key="1">
    <citation type="journal article" date="2019" name="Database">
        <title>The radish genome database (RadishGD): an integrated information resource for radish genomics.</title>
        <authorList>
            <person name="Yu H.J."/>
            <person name="Baek S."/>
            <person name="Lee Y.J."/>
            <person name="Cho A."/>
            <person name="Mun J.H."/>
        </authorList>
    </citation>
    <scope>NUCLEOTIDE SEQUENCE [LARGE SCALE GENOMIC DNA]</scope>
    <source>
        <strain evidence="9">cv. WK10039</strain>
    </source>
</reference>
<evidence type="ECO:0000256" key="4">
    <source>
        <dbReference type="ARBA" id="ARBA00022801"/>
    </source>
</evidence>
<evidence type="ECO:0000256" key="1">
    <source>
        <dbReference type="ARBA" id="ARBA00004123"/>
    </source>
</evidence>
<dbReference type="Gene3D" id="3.40.50.1820">
    <property type="entry name" value="alpha/beta hydrolase"/>
    <property type="match status" value="1"/>
</dbReference>
<dbReference type="OrthoDB" id="438440at2759"/>
<dbReference type="InterPro" id="IPR044603">
    <property type="entry name" value="SAG101-like"/>
</dbReference>
<evidence type="ECO:0000256" key="3">
    <source>
        <dbReference type="ARBA" id="ARBA00022490"/>
    </source>
</evidence>